<dbReference type="RefSeq" id="YP_010597323.1">
    <property type="nucleotide sequence ID" value="NC_069740.1"/>
</dbReference>
<sequence length="388" mass="42139">MVKQMSSEIANDIPLPAEHQPKPRKTRARKQAAGGTVKKTANPAASLIAALKFVAVAQKKNGPPNVQFCNIFDKWVAAFDGVLMAACPIEEDLEACPQTLQFIDALSKASDELSITQLSANALAVSSGVFRALVPCVTPDEIPMYGPDPQIAAITDDVKTALLAVAGLATETSPSATFAAVLLQADTAVATDGSAILEYWHGVDLPPGLMLPKASALAIGKCAKTLVGFGYSANSATFWFEDGSFMKTHLFAERYPNYSILFECPDANYWPIPDEFYKGIRAVESFSPNGNVFFKDGFILSRLQKETATSYKIEGLPDKMGFSVKLLIAVEHAFKSVHFDINKKKVFFFSERIRGVLMALDMGTEETAYELSKQTGADYDSFDNDIPF</sequence>
<dbReference type="Proteomes" id="UP000503152">
    <property type="component" value="Segment"/>
</dbReference>
<dbReference type="KEGG" id="vg:77608977"/>
<protein>
    <submittedName>
        <fullName evidence="2">Uncharacterized protein</fullName>
    </submittedName>
</protein>
<dbReference type="EMBL" id="MK574078">
    <property type="protein sequence ID" value="QBZ71735.1"/>
    <property type="molecule type" value="Genomic_DNA"/>
</dbReference>
<evidence type="ECO:0000313" key="3">
    <source>
        <dbReference type="Proteomes" id="UP000503152"/>
    </source>
</evidence>
<organism evidence="2 3">
    <name type="scientific">Pseudomonas phage KP1</name>
    <dbReference type="NCBI Taxonomy" id="2562463"/>
    <lineage>
        <taxon>Viruses</taxon>
        <taxon>Duplodnaviria</taxon>
        <taxon>Heunggongvirae</taxon>
        <taxon>Uroviricota</taxon>
        <taxon>Caudoviricetes</taxon>
        <taxon>Jondennisvirinae</taxon>
        <taxon>Kipunavirus</taxon>
        <taxon>Kipunavirus KP1</taxon>
    </lineage>
</organism>
<name>A0A6G5QAL6_9CAUD</name>
<reference evidence="2 3" key="1">
    <citation type="submission" date="2019-02" db="EMBL/GenBank/DDBJ databases">
        <title>Novel Pseudomonas phage from tap water.</title>
        <authorList>
            <person name="Petrzik K."/>
            <person name="Koloniuk I."/>
            <person name="Lukavsky J."/>
        </authorList>
    </citation>
    <scope>NUCLEOTIDE SEQUENCE [LARGE SCALE GENOMIC DNA]</scope>
</reference>
<evidence type="ECO:0000313" key="2">
    <source>
        <dbReference type="EMBL" id="QBZ71735.1"/>
    </source>
</evidence>
<keyword evidence="3" id="KW-1185">Reference proteome</keyword>
<accession>A0A6G5QAL6</accession>
<feature type="region of interest" description="Disordered" evidence="1">
    <location>
        <begin position="1"/>
        <end position="36"/>
    </location>
</feature>
<proteinExistence type="predicted"/>
<dbReference type="GeneID" id="77608977"/>
<evidence type="ECO:0000256" key="1">
    <source>
        <dbReference type="SAM" id="MobiDB-lite"/>
    </source>
</evidence>